<evidence type="ECO:0000256" key="1">
    <source>
        <dbReference type="SAM" id="MobiDB-lite"/>
    </source>
</evidence>
<accession>A0A9W6U3A4</accession>
<feature type="compositionally biased region" description="Low complexity" evidence="1">
    <location>
        <begin position="63"/>
        <end position="80"/>
    </location>
</feature>
<keyword evidence="3" id="KW-1185">Reference proteome</keyword>
<protein>
    <submittedName>
        <fullName evidence="2">Unnamed protein product</fullName>
    </submittedName>
</protein>
<proteinExistence type="predicted"/>
<feature type="region of interest" description="Disordered" evidence="1">
    <location>
        <begin position="177"/>
        <end position="201"/>
    </location>
</feature>
<dbReference type="OrthoDB" id="128233at2759"/>
<comment type="caution">
    <text evidence="2">The sequence shown here is derived from an EMBL/GenBank/DDBJ whole genome shotgun (WGS) entry which is preliminary data.</text>
</comment>
<feature type="compositionally biased region" description="Basic and acidic residues" evidence="1">
    <location>
        <begin position="183"/>
        <end position="195"/>
    </location>
</feature>
<sequence length="201" mass="22072">MQNETVEQRLPQINEVVERGLPHVPEAVEWRHPHDDVAVGTVSPPCVIGAVENGLSRLGEGASLSSESYTSVSSRGSRLTKTSRRSRRRLKPRRDTRSPPDTTESVCTIEYVVGVPSHTRVIEVASPPRDAKSITSLPGLFWKKFLRDLKAGKIEQVCLVTDADSVPREINSIELGDASSRLKSADPKSARKERLASLGKL</sequence>
<evidence type="ECO:0000313" key="3">
    <source>
        <dbReference type="Proteomes" id="UP001165121"/>
    </source>
</evidence>
<dbReference type="AlphaFoldDB" id="A0A9W6U3A4"/>
<feature type="compositionally biased region" description="Basic residues" evidence="1">
    <location>
        <begin position="81"/>
        <end position="92"/>
    </location>
</feature>
<dbReference type="EMBL" id="BSXT01000335">
    <property type="protein sequence ID" value="GMF24654.1"/>
    <property type="molecule type" value="Genomic_DNA"/>
</dbReference>
<feature type="region of interest" description="Disordered" evidence="1">
    <location>
        <begin position="61"/>
        <end position="105"/>
    </location>
</feature>
<evidence type="ECO:0000313" key="2">
    <source>
        <dbReference type="EMBL" id="GMF24654.1"/>
    </source>
</evidence>
<reference evidence="2" key="1">
    <citation type="submission" date="2023-04" db="EMBL/GenBank/DDBJ databases">
        <title>Phytophthora fragariaefolia NBRC 109709.</title>
        <authorList>
            <person name="Ichikawa N."/>
            <person name="Sato H."/>
            <person name="Tonouchi N."/>
        </authorList>
    </citation>
    <scope>NUCLEOTIDE SEQUENCE</scope>
    <source>
        <strain evidence="2">NBRC 109709</strain>
    </source>
</reference>
<name>A0A9W6U3A4_9STRA</name>
<dbReference type="Proteomes" id="UP001165121">
    <property type="component" value="Unassembled WGS sequence"/>
</dbReference>
<organism evidence="2 3">
    <name type="scientific">Phytophthora fragariaefolia</name>
    <dbReference type="NCBI Taxonomy" id="1490495"/>
    <lineage>
        <taxon>Eukaryota</taxon>
        <taxon>Sar</taxon>
        <taxon>Stramenopiles</taxon>
        <taxon>Oomycota</taxon>
        <taxon>Peronosporomycetes</taxon>
        <taxon>Peronosporales</taxon>
        <taxon>Peronosporaceae</taxon>
        <taxon>Phytophthora</taxon>
    </lineage>
</organism>
<gene>
    <name evidence="2" type="ORF">Pfra01_000419300</name>
</gene>